<dbReference type="AlphaFoldDB" id="A0A428MG50"/>
<dbReference type="SUPFAM" id="SSF53335">
    <property type="entry name" value="S-adenosyl-L-methionine-dependent methyltransferases"/>
    <property type="match status" value="1"/>
</dbReference>
<sequence length="207" mass="22373">MRVIAGIYRSRPLMAPKGLETRPTSDRLRETLFNVLAPRIAGSRFVDLYAGTGAVGIEAMSRGAEHVWFAEKAAPAIAAMRANLSALKIVGGYTLESRGVGAMLERLGKLSQPMDIVFLDPPYEAEAEYAGTLQFLGSVRGRGVLAADAVVIAEHGSKAKLADRYGALEQTRRIKQGDAALSFFAFPVEEVSFEPVVDESLRLDDCL</sequence>
<dbReference type="EMBL" id="RSDW01000001">
    <property type="protein sequence ID" value="RSL15729.1"/>
    <property type="molecule type" value="Genomic_DNA"/>
</dbReference>
<comment type="caution">
    <text evidence="3">The sequence shown here is derived from an EMBL/GenBank/DDBJ whole genome shotgun (WGS) entry which is preliminary data.</text>
</comment>
<protein>
    <submittedName>
        <fullName evidence="3">16S rRNA (Guanine(966)-N(2))-methyltransferase RsmD</fullName>
    </submittedName>
</protein>
<reference evidence="3 4" key="1">
    <citation type="submission" date="2018-12" db="EMBL/GenBank/DDBJ databases">
        <title>Sequencing of bacterial isolates from soil warming experiment in Harvard Forest, Massachusetts, USA.</title>
        <authorList>
            <person name="Deangelis K."/>
        </authorList>
    </citation>
    <scope>NUCLEOTIDE SEQUENCE [LARGE SCALE GENOMIC DNA]</scope>
    <source>
        <strain evidence="3 4">EB153</strain>
    </source>
</reference>
<dbReference type="GO" id="GO:0003676">
    <property type="term" value="F:nucleic acid binding"/>
    <property type="evidence" value="ECO:0007669"/>
    <property type="project" value="InterPro"/>
</dbReference>
<dbReference type="InterPro" id="IPR029063">
    <property type="entry name" value="SAM-dependent_MTases_sf"/>
</dbReference>
<dbReference type="OrthoDB" id="9803017at2"/>
<organism evidence="3 4">
    <name type="scientific">Edaphobacter aggregans</name>
    <dbReference type="NCBI Taxonomy" id="570835"/>
    <lineage>
        <taxon>Bacteria</taxon>
        <taxon>Pseudomonadati</taxon>
        <taxon>Acidobacteriota</taxon>
        <taxon>Terriglobia</taxon>
        <taxon>Terriglobales</taxon>
        <taxon>Acidobacteriaceae</taxon>
        <taxon>Edaphobacter</taxon>
    </lineage>
</organism>
<dbReference type="InterPro" id="IPR002052">
    <property type="entry name" value="DNA_methylase_N6_adenine_CS"/>
</dbReference>
<dbReference type="Pfam" id="PF03602">
    <property type="entry name" value="Cons_hypoth95"/>
    <property type="match status" value="1"/>
</dbReference>
<evidence type="ECO:0000313" key="3">
    <source>
        <dbReference type="EMBL" id="RSL15729.1"/>
    </source>
</evidence>
<dbReference type="GO" id="GO:0008168">
    <property type="term" value="F:methyltransferase activity"/>
    <property type="evidence" value="ECO:0007669"/>
    <property type="project" value="UniProtKB-KW"/>
</dbReference>
<evidence type="ECO:0000256" key="1">
    <source>
        <dbReference type="ARBA" id="ARBA00022603"/>
    </source>
</evidence>
<dbReference type="InterPro" id="IPR004398">
    <property type="entry name" value="RNA_MeTrfase_RsmD"/>
</dbReference>
<dbReference type="RefSeq" id="WP_125484439.1">
    <property type="nucleotide sequence ID" value="NZ_RSDW01000001.1"/>
</dbReference>
<dbReference type="GO" id="GO:0031167">
    <property type="term" value="P:rRNA methylation"/>
    <property type="evidence" value="ECO:0007669"/>
    <property type="project" value="InterPro"/>
</dbReference>
<dbReference type="PROSITE" id="PS00092">
    <property type="entry name" value="N6_MTASE"/>
    <property type="match status" value="1"/>
</dbReference>
<dbReference type="Gene3D" id="3.40.50.150">
    <property type="entry name" value="Vaccinia Virus protein VP39"/>
    <property type="match status" value="1"/>
</dbReference>
<dbReference type="NCBIfam" id="TIGR00095">
    <property type="entry name" value="16S rRNA (guanine(966)-N(2))-methyltransferase RsmD"/>
    <property type="match status" value="1"/>
</dbReference>
<keyword evidence="2 3" id="KW-0808">Transferase</keyword>
<accession>A0A428MG50</accession>
<keyword evidence="1 3" id="KW-0489">Methyltransferase</keyword>
<evidence type="ECO:0000313" key="4">
    <source>
        <dbReference type="Proteomes" id="UP000269669"/>
    </source>
</evidence>
<evidence type="ECO:0000256" key="2">
    <source>
        <dbReference type="ARBA" id="ARBA00022679"/>
    </source>
</evidence>
<keyword evidence="4" id="KW-1185">Reference proteome</keyword>
<dbReference type="PANTHER" id="PTHR43542">
    <property type="entry name" value="METHYLTRANSFERASE"/>
    <property type="match status" value="1"/>
</dbReference>
<name>A0A428MG50_9BACT</name>
<gene>
    <name evidence="3" type="ORF">EDE15_1231</name>
</gene>
<dbReference type="PANTHER" id="PTHR43542:SF1">
    <property type="entry name" value="METHYLTRANSFERASE"/>
    <property type="match status" value="1"/>
</dbReference>
<dbReference type="Proteomes" id="UP000269669">
    <property type="component" value="Unassembled WGS sequence"/>
</dbReference>
<dbReference type="PIRSF" id="PIRSF004553">
    <property type="entry name" value="CHP00095"/>
    <property type="match status" value="1"/>
</dbReference>
<proteinExistence type="predicted"/>